<dbReference type="GO" id="GO:0006123">
    <property type="term" value="P:mitochondrial electron transport, cytochrome c to oxygen"/>
    <property type="evidence" value="ECO:0007669"/>
    <property type="project" value="TreeGrafter"/>
</dbReference>
<dbReference type="SUPFAM" id="SSF81411">
    <property type="entry name" value="Mitochondrial cytochrome c oxidase subunit VIa"/>
    <property type="match status" value="1"/>
</dbReference>
<gene>
    <name evidence="6" type="ORF">Cni_G13820</name>
</gene>
<dbReference type="InterPro" id="IPR001349">
    <property type="entry name" value="Cyt_c_oxidase_su6a"/>
</dbReference>
<comment type="subcellular location">
    <subcellularLocation>
        <location evidence="1">Mitochondrion inner membrane</location>
    </subcellularLocation>
</comment>
<dbReference type="InterPro" id="IPR036418">
    <property type="entry name" value="Cyt_c_oxidase_su6a_sf"/>
</dbReference>
<evidence type="ECO:0000256" key="3">
    <source>
        <dbReference type="ARBA" id="ARBA00022946"/>
    </source>
</evidence>
<keyword evidence="2" id="KW-0999">Mitochondrion inner membrane</keyword>
<dbReference type="AlphaFoldDB" id="A0AAQ3KAY3"/>
<proteinExistence type="predicted"/>
<dbReference type="EMBL" id="CP136893">
    <property type="protein sequence ID" value="WOL05097.1"/>
    <property type="molecule type" value="Genomic_DNA"/>
</dbReference>
<keyword evidence="4" id="KW-0496">Mitochondrion</keyword>
<dbReference type="PANTHER" id="PTHR11504:SF0">
    <property type="entry name" value="CYTOCHROME C OXIDASE SUBUNIT"/>
    <property type="match status" value="1"/>
</dbReference>
<keyword evidence="7" id="KW-1185">Reference proteome</keyword>
<dbReference type="GO" id="GO:0030234">
    <property type="term" value="F:enzyme regulator activity"/>
    <property type="evidence" value="ECO:0007669"/>
    <property type="project" value="TreeGrafter"/>
</dbReference>
<accession>A0AAQ3KAY3</accession>
<keyword evidence="5" id="KW-0472">Membrane</keyword>
<dbReference type="Gene3D" id="4.10.95.10">
    <property type="entry name" value="Cytochrome c oxidase, subunit VIa"/>
    <property type="match status" value="1"/>
</dbReference>
<protein>
    <submittedName>
        <fullName evidence="6">Cytochrome c oxidase subunit 6a, mitochondrial-like</fullName>
    </submittedName>
</protein>
<evidence type="ECO:0000313" key="6">
    <source>
        <dbReference type="EMBL" id="WOL05097.1"/>
    </source>
</evidence>
<dbReference type="Proteomes" id="UP001327560">
    <property type="component" value="Chromosome 4"/>
</dbReference>
<evidence type="ECO:0000256" key="5">
    <source>
        <dbReference type="ARBA" id="ARBA00023136"/>
    </source>
</evidence>
<organism evidence="6 7">
    <name type="scientific">Canna indica</name>
    <name type="common">Indian-shot</name>
    <dbReference type="NCBI Taxonomy" id="4628"/>
    <lineage>
        <taxon>Eukaryota</taxon>
        <taxon>Viridiplantae</taxon>
        <taxon>Streptophyta</taxon>
        <taxon>Embryophyta</taxon>
        <taxon>Tracheophyta</taxon>
        <taxon>Spermatophyta</taxon>
        <taxon>Magnoliopsida</taxon>
        <taxon>Liliopsida</taxon>
        <taxon>Zingiberales</taxon>
        <taxon>Cannaceae</taxon>
        <taxon>Canna</taxon>
    </lineage>
</organism>
<evidence type="ECO:0000256" key="4">
    <source>
        <dbReference type="ARBA" id="ARBA00023128"/>
    </source>
</evidence>
<keyword evidence="3" id="KW-0809">Transit peptide</keyword>
<name>A0AAQ3KAY3_9LILI</name>
<reference evidence="6 7" key="1">
    <citation type="submission" date="2023-10" db="EMBL/GenBank/DDBJ databases">
        <title>Chromosome-scale genome assembly provides insights into flower coloration mechanisms of Canna indica.</title>
        <authorList>
            <person name="Li C."/>
        </authorList>
    </citation>
    <scope>NUCLEOTIDE SEQUENCE [LARGE SCALE GENOMIC DNA]</scope>
    <source>
        <tissue evidence="6">Flower</tissue>
    </source>
</reference>
<evidence type="ECO:0000256" key="1">
    <source>
        <dbReference type="ARBA" id="ARBA00004273"/>
    </source>
</evidence>
<evidence type="ECO:0000256" key="2">
    <source>
        <dbReference type="ARBA" id="ARBA00022792"/>
    </source>
</evidence>
<dbReference type="PANTHER" id="PTHR11504">
    <property type="entry name" value="CYTOCHROME C OXIDASE POLYPEPTIDE VIA"/>
    <property type="match status" value="1"/>
</dbReference>
<sequence>MATPLARSCLRSNLARRSSGARPGTWRSFSTASAARYDESHEAEKWEKITIAGIITCVLLSIYNLRKGHHEYPEPPPCPYLHIKNKEFPWGPEPLFEHIKKKKQLSKH</sequence>
<evidence type="ECO:0000313" key="7">
    <source>
        <dbReference type="Proteomes" id="UP001327560"/>
    </source>
</evidence>
<dbReference type="GO" id="GO:0005743">
    <property type="term" value="C:mitochondrial inner membrane"/>
    <property type="evidence" value="ECO:0007669"/>
    <property type="project" value="UniProtKB-SubCell"/>
</dbReference>